<gene>
    <name evidence="2" type="ORF">SAMN05660748_2183</name>
</gene>
<reference evidence="3" key="1">
    <citation type="submission" date="2017-08" db="EMBL/GenBank/DDBJ databases">
        <authorList>
            <person name="Varghese N."/>
            <person name="Submissions S."/>
        </authorList>
    </citation>
    <scope>NUCLEOTIDE SEQUENCE [LARGE SCALE GENOMIC DNA]</scope>
    <source>
        <strain evidence="3">DSM 4725</strain>
    </source>
</reference>
<keyword evidence="1" id="KW-0472">Membrane</keyword>
<evidence type="ECO:0000313" key="2">
    <source>
        <dbReference type="EMBL" id="SOC49457.1"/>
    </source>
</evidence>
<dbReference type="RefSeq" id="WP_097195040.1">
    <property type="nucleotide sequence ID" value="NZ_OBQI01000003.1"/>
</dbReference>
<keyword evidence="1" id="KW-0812">Transmembrane</keyword>
<sequence length="194" mass="20654">MGQKAVMRRVKAGTKRVRAWAEDYPMAVNLAAGVLLGLYWLATRWWPDASIPRALGGSVKNEVLLALDLGAAGVATMTAGFAGVVIIFGLSGGGPRFRKLRQAGGQRLLANWVSVVAVSFTAAFLAVAAGVAALADWTQESVWGFLFACLLAAHGAARLVWLLTALAQVVKRTDKDEQIEADAVHIDDILRRTA</sequence>
<protein>
    <submittedName>
        <fullName evidence="2">Uncharacterized protein</fullName>
    </submittedName>
</protein>
<dbReference type="EMBL" id="OBQI01000003">
    <property type="protein sequence ID" value="SOC49457.1"/>
    <property type="molecule type" value="Genomic_DNA"/>
</dbReference>
<keyword evidence="3" id="KW-1185">Reference proteome</keyword>
<dbReference type="AlphaFoldDB" id="A0A285V6A6"/>
<dbReference type="Proteomes" id="UP000219435">
    <property type="component" value="Unassembled WGS sequence"/>
</dbReference>
<evidence type="ECO:0000313" key="3">
    <source>
        <dbReference type="Proteomes" id="UP000219435"/>
    </source>
</evidence>
<feature type="transmembrane region" description="Helical" evidence="1">
    <location>
        <begin position="109"/>
        <end position="135"/>
    </location>
</feature>
<feature type="transmembrane region" description="Helical" evidence="1">
    <location>
        <begin position="63"/>
        <end position="88"/>
    </location>
</feature>
<organism evidence="2 3">
    <name type="scientific">Blastococcus aggregatus</name>
    <dbReference type="NCBI Taxonomy" id="38502"/>
    <lineage>
        <taxon>Bacteria</taxon>
        <taxon>Bacillati</taxon>
        <taxon>Actinomycetota</taxon>
        <taxon>Actinomycetes</taxon>
        <taxon>Geodermatophilales</taxon>
        <taxon>Geodermatophilaceae</taxon>
        <taxon>Blastococcus</taxon>
    </lineage>
</organism>
<keyword evidence="1" id="KW-1133">Transmembrane helix</keyword>
<feature type="transmembrane region" description="Helical" evidence="1">
    <location>
        <begin position="141"/>
        <end position="163"/>
    </location>
</feature>
<proteinExistence type="predicted"/>
<accession>A0A285V6A6</accession>
<feature type="transmembrane region" description="Helical" evidence="1">
    <location>
        <begin position="21"/>
        <end position="43"/>
    </location>
</feature>
<evidence type="ECO:0000256" key="1">
    <source>
        <dbReference type="SAM" id="Phobius"/>
    </source>
</evidence>
<name>A0A285V6A6_9ACTN</name>